<keyword evidence="4" id="KW-0720">Serine protease</keyword>
<dbReference type="GO" id="GO:0006508">
    <property type="term" value="P:proteolysis"/>
    <property type="evidence" value="ECO:0007669"/>
    <property type="project" value="UniProtKB-KW"/>
</dbReference>
<keyword evidence="2" id="KW-0645">Protease</keyword>
<evidence type="ECO:0000256" key="4">
    <source>
        <dbReference type="ARBA" id="ARBA00022825"/>
    </source>
</evidence>
<dbReference type="InterPro" id="IPR043504">
    <property type="entry name" value="Peptidase_S1_PA_chymotrypsin"/>
</dbReference>
<dbReference type="PANTHER" id="PTHR43343">
    <property type="entry name" value="PEPTIDASE S12"/>
    <property type="match status" value="1"/>
</dbReference>
<evidence type="ECO:0000256" key="5">
    <source>
        <dbReference type="SAM" id="SignalP"/>
    </source>
</evidence>
<protein>
    <submittedName>
        <fullName evidence="6">Trypsin-like peptidase domain-containing protein</fullName>
    </submittedName>
</protein>
<keyword evidence="7" id="KW-1185">Reference proteome</keyword>
<proteinExistence type="inferred from homology"/>
<dbReference type="PANTHER" id="PTHR43343:SF3">
    <property type="entry name" value="PROTEASE DO-LIKE 8, CHLOROPLASTIC"/>
    <property type="match status" value="1"/>
</dbReference>
<accession>A0A7Z2VK04</accession>
<keyword evidence="5" id="KW-0732">Signal</keyword>
<organism evidence="6 7">
    <name type="scientific">Cohnella herbarum</name>
    <dbReference type="NCBI Taxonomy" id="2728023"/>
    <lineage>
        <taxon>Bacteria</taxon>
        <taxon>Bacillati</taxon>
        <taxon>Bacillota</taxon>
        <taxon>Bacilli</taxon>
        <taxon>Bacillales</taxon>
        <taxon>Paenibacillaceae</taxon>
        <taxon>Cohnella</taxon>
    </lineage>
</organism>
<name>A0A7Z2VK04_9BACL</name>
<dbReference type="InterPro" id="IPR001940">
    <property type="entry name" value="Peptidase_S1C"/>
</dbReference>
<dbReference type="InterPro" id="IPR051201">
    <property type="entry name" value="Chloro_Bact_Ser_Proteases"/>
</dbReference>
<evidence type="ECO:0000313" key="6">
    <source>
        <dbReference type="EMBL" id="QJD84598.1"/>
    </source>
</evidence>
<dbReference type="PRINTS" id="PR00834">
    <property type="entry name" value="PROTEASES2C"/>
</dbReference>
<sequence>MKQASKRLWLFVGLVCLFLSQVPVSGAEDRHTYDSEGIYELAQHATLYVRVYRADGTIKDVGTGFMIDKEGKALTAYHVVEGAERISVVMNDGTVVEPVTVTAENKEQDIAVLKLPASGSPSQAGYRYLNLRSGKTKHGERIFALGYPMKETKIITEGIVSSPRAPINGRDRILITAQVASGMSGGPVLDKNGDVVGVISGSLRTMNNIHLVVDMDAVRSVIKQHHSRRGSDEK</sequence>
<comment type="similarity">
    <text evidence="1">Belongs to the peptidase S1C family.</text>
</comment>
<evidence type="ECO:0000256" key="2">
    <source>
        <dbReference type="ARBA" id="ARBA00022670"/>
    </source>
</evidence>
<dbReference type="SUPFAM" id="SSF50494">
    <property type="entry name" value="Trypsin-like serine proteases"/>
    <property type="match status" value="1"/>
</dbReference>
<dbReference type="Gene3D" id="2.40.10.10">
    <property type="entry name" value="Trypsin-like serine proteases"/>
    <property type="match status" value="2"/>
</dbReference>
<dbReference type="AlphaFoldDB" id="A0A7Z2VK04"/>
<dbReference type="GO" id="GO:0004252">
    <property type="term" value="F:serine-type endopeptidase activity"/>
    <property type="evidence" value="ECO:0007669"/>
    <property type="project" value="InterPro"/>
</dbReference>
<dbReference type="Proteomes" id="UP000502248">
    <property type="component" value="Chromosome"/>
</dbReference>
<dbReference type="EMBL" id="CP051680">
    <property type="protein sequence ID" value="QJD84598.1"/>
    <property type="molecule type" value="Genomic_DNA"/>
</dbReference>
<reference evidence="6 7" key="1">
    <citation type="submission" date="2020-04" db="EMBL/GenBank/DDBJ databases">
        <title>Genome sequencing of novel species.</title>
        <authorList>
            <person name="Heo J."/>
            <person name="Kim S.-J."/>
            <person name="Kim J.-S."/>
            <person name="Hong S.-B."/>
            <person name="Kwon S.-W."/>
        </authorList>
    </citation>
    <scope>NUCLEOTIDE SEQUENCE [LARGE SCALE GENOMIC DNA]</scope>
    <source>
        <strain evidence="6 7">MFER-1</strain>
    </source>
</reference>
<dbReference type="KEGG" id="cheb:HH215_16370"/>
<keyword evidence="3" id="KW-0378">Hydrolase</keyword>
<feature type="chain" id="PRO_5031387961" evidence="5">
    <location>
        <begin position="28"/>
        <end position="234"/>
    </location>
</feature>
<evidence type="ECO:0000256" key="3">
    <source>
        <dbReference type="ARBA" id="ARBA00022801"/>
    </source>
</evidence>
<feature type="signal peptide" evidence="5">
    <location>
        <begin position="1"/>
        <end position="27"/>
    </location>
</feature>
<dbReference type="Pfam" id="PF13365">
    <property type="entry name" value="Trypsin_2"/>
    <property type="match status" value="1"/>
</dbReference>
<dbReference type="RefSeq" id="WP_169280879.1">
    <property type="nucleotide sequence ID" value="NZ_CP051680.1"/>
</dbReference>
<evidence type="ECO:0000313" key="7">
    <source>
        <dbReference type="Proteomes" id="UP000502248"/>
    </source>
</evidence>
<dbReference type="InterPro" id="IPR009003">
    <property type="entry name" value="Peptidase_S1_PA"/>
</dbReference>
<evidence type="ECO:0000256" key="1">
    <source>
        <dbReference type="ARBA" id="ARBA00010541"/>
    </source>
</evidence>
<gene>
    <name evidence="6" type="ORF">HH215_16370</name>
</gene>